<evidence type="ECO:0000313" key="1">
    <source>
        <dbReference type="EMBL" id="KAG7156123.1"/>
    </source>
</evidence>
<name>A0A8J5JHE2_HOMAM</name>
<organism evidence="1 2">
    <name type="scientific">Homarus americanus</name>
    <name type="common">American lobster</name>
    <dbReference type="NCBI Taxonomy" id="6706"/>
    <lineage>
        <taxon>Eukaryota</taxon>
        <taxon>Metazoa</taxon>
        <taxon>Ecdysozoa</taxon>
        <taxon>Arthropoda</taxon>
        <taxon>Crustacea</taxon>
        <taxon>Multicrustacea</taxon>
        <taxon>Malacostraca</taxon>
        <taxon>Eumalacostraca</taxon>
        <taxon>Eucarida</taxon>
        <taxon>Decapoda</taxon>
        <taxon>Pleocyemata</taxon>
        <taxon>Astacidea</taxon>
        <taxon>Nephropoidea</taxon>
        <taxon>Nephropidae</taxon>
        <taxon>Homarus</taxon>
    </lineage>
</organism>
<dbReference type="Gene3D" id="3.40.50.300">
    <property type="entry name" value="P-loop containing nucleotide triphosphate hydrolases"/>
    <property type="match status" value="1"/>
</dbReference>
<evidence type="ECO:0000313" key="2">
    <source>
        <dbReference type="Proteomes" id="UP000747542"/>
    </source>
</evidence>
<dbReference type="AlphaFoldDB" id="A0A8J5JHE2"/>
<accession>A0A8J5JHE2</accession>
<reference evidence="1" key="1">
    <citation type="journal article" date="2021" name="Sci. Adv.">
        <title>The American lobster genome reveals insights on longevity, neural, and immune adaptations.</title>
        <authorList>
            <person name="Polinski J.M."/>
            <person name="Zimin A.V."/>
            <person name="Clark K.F."/>
            <person name="Kohn A.B."/>
            <person name="Sadowski N."/>
            <person name="Timp W."/>
            <person name="Ptitsyn A."/>
            <person name="Khanna P."/>
            <person name="Romanova D.Y."/>
            <person name="Williams P."/>
            <person name="Greenwood S.J."/>
            <person name="Moroz L.L."/>
            <person name="Walt D.R."/>
            <person name="Bodnar A.G."/>
        </authorList>
    </citation>
    <scope>NUCLEOTIDE SEQUENCE</scope>
    <source>
        <strain evidence="1">GMGI-L3</strain>
    </source>
</reference>
<keyword evidence="2" id="KW-1185">Reference proteome</keyword>
<dbReference type="Proteomes" id="UP000747542">
    <property type="component" value="Unassembled WGS sequence"/>
</dbReference>
<proteinExistence type="predicted"/>
<dbReference type="EMBL" id="JAHLQT010039991">
    <property type="protein sequence ID" value="KAG7156123.1"/>
    <property type="molecule type" value="Genomic_DNA"/>
</dbReference>
<comment type="caution">
    <text evidence="1">The sequence shown here is derived from an EMBL/GenBank/DDBJ whole genome shotgun (WGS) entry which is preliminary data.</text>
</comment>
<gene>
    <name evidence="1" type="ORF">Hamer_G030542</name>
</gene>
<sequence>MGRRGVLGVIVWTMLDNLDLKHSKTHQPIMYRSPFLELDMFTDLAAERMVLRSDDKIVETTPDPHGPSKPICLSLIHVLLLQHYKVIVYLTQESQDVVTSYYHHCRITKLANYKELARAVCSVLCGRQQFPPPVIMQALAAREGGLEKSTSQPSLPLL</sequence>
<protein>
    <submittedName>
        <fullName evidence="1">Uncharacterized protein</fullName>
    </submittedName>
</protein>
<dbReference type="InterPro" id="IPR027417">
    <property type="entry name" value="P-loop_NTPase"/>
</dbReference>